<gene>
    <name evidence="2" type="ORF">BDU57DRAFT_509716</name>
</gene>
<evidence type="ECO:0000256" key="1">
    <source>
        <dbReference type="SAM" id="Phobius"/>
    </source>
</evidence>
<keyword evidence="1" id="KW-1133">Transmembrane helix</keyword>
<keyword evidence="1" id="KW-0812">Transmembrane</keyword>
<evidence type="ECO:0000313" key="2">
    <source>
        <dbReference type="EMBL" id="KAF1921103.1"/>
    </source>
</evidence>
<reference evidence="2" key="1">
    <citation type="journal article" date="2020" name="Stud. Mycol.">
        <title>101 Dothideomycetes genomes: a test case for predicting lifestyles and emergence of pathogens.</title>
        <authorList>
            <person name="Haridas S."/>
            <person name="Albert R."/>
            <person name="Binder M."/>
            <person name="Bloem J."/>
            <person name="Labutti K."/>
            <person name="Salamov A."/>
            <person name="Andreopoulos B."/>
            <person name="Baker S."/>
            <person name="Barry K."/>
            <person name="Bills G."/>
            <person name="Bluhm B."/>
            <person name="Cannon C."/>
            <person name="Castanera R."/>
            <person name="Culley D."/>
            <person name="Daum C."/>
            <person name="Ezra D."/>
            <person name="Gonzalez J."/>
            <person name="Henrissat B."/>
            <person name="Kuo A."/>
            <person name="Liang C."/>
            <person name="Lipzen A."/>
            <person name="Lutzoni F."/>
            <person name="Magnuson J."/>
            <person name="Mondo S."/>
            <person name="Nolan M."/>
            <person name="Ohm R."/>
            <person name="Pangilinan J."/>
            <person name="Park H.-J."/>
            <person name="Ramirez L."/>
            <person name="Alfaro M."/>
            <person name="Sun H."/>
            <person name="Tritt A."/>
            <person name="Yoshinaga Y."/>
            <person name="Zwiers L.-H."/>
            <person name="Turgeon B."/>
            <person name="Goodwin S."/>
            <person name="Spatafora J."/>
            <person name="Crous P."/>
            <person name="Grigoriev I."/>
        </authorList>
    </citation>
    <scope>NUCLEOTIDE SEQUENCE</scope>
    <source>
        <strain evidence="2">HMLAC05119</strain>
    </source>
</reference>
<protein>
    <submittedName>
        <fullName evidence="2">Uncharacterized protein</fullName>
    </submittedName>
</protein>
<accession>A0A6A5R075</accession>
<dbReference type="EMBL" id="ML979132">
    <property type="protein sequence ID" value="KAF1921103.1"/>
    <property type="molecule type" value="Genomic_DNA"/>
</dbReference>
<dbReference type="Proteomes" id="UP000800096">
    <property type="component" value="Unassembled WGS sequence"/>
</dbReference>
<keyword evidence="3" id="KW-1185">Reference proteome</keyword>
<sequence length="90" mass="10260">MRQAVRNPLAGPEYRDVCDWSHATPYWGKRAAWQGPRSPEHRSTKWCGRSAVNISSLICLLCAFFYPLRRAALFLQHISCSPSFTHLALV</sequence>
<dbReference type="AlphaFoldDB" id="A0A6A5R075"/>
<name>A0A6A5R075_AMPQU</name>
<evidence type="ECO:0000313" key="3">
    <source>
        <dbReference type="Proteomes" id="UP000800096"/>
    </source>
</evidence>
<feature type="transmembrane region" description="Helical" evidence="1">
    <location>
        <begin position="46"/>
        <end position="66"/>
    </location>
</feature>
<keyword evidence="1" id="KW-0472">Membrane</keyword>
<organism evidence="2 3">
    <name type="scientific">Ampelomyces quisqualis</name>
    <name type="common">Powdery mildew agent</name>
    <dbReference type="NCBI Taxonomy" id="50730"/>
    <lineage>
        <taxon>Eukaryota</taxon>
        <taxon>Fungi</taxon>
        <taxon>Dikarya</taxon>
        <taxon>Ascomycota</taxon>
        <taxon>Pezizomycotina</taxon>
        <taxon>Dothideomycetes</taxon>
        <taxon>Pleosporomycetidae</taxon>
        <taxon>Pleosporales</taxon>
        <taxon>Pleosporineae</taxon>
        <taxon>Phaeosphaeriaceae</taxon>
        <taxon>Ampelomyces</taxon>
    </lineage>
</organism>
<proteinExistence type="predicted"/>